<dbReference type="GeneTree" id="ENSGT00510000048311"/>
<keyword evidence="6" id="KW-1133">Transmembrane helix</keyword>
<dbReference type="SMART" id="SM00408">
    <property type="entry name" value="IGc2"/>
    <property type="match status" value="1"/>
</dbReference>
<keyword evidence="10" id="KW-1185">Reference proteome</keyword>
<evidence type="ECO:0000256" key="6">
    <source>
        <dbReference type="SAM" id="Phobius"/>
    </source>
</evidence>
<dbReference type="Pfam" id="PF00047">
    <property type="entry name" value="ig"/>
    <property type="match status" value="1"/>
</dbReference>
<keyword evidence="3" id="KW-1015">Disulfide bond</keyword>
<dbReference type="SUPFAM" id="SSF48726">
    <property type="entry name" value="Immunoglobulin"/>
    <property type="match status" value="2"/>
</dbReference>
<evidence type="ECO:0000313" key="9">
    <source>
        <dbReference type="Ensembl" id="ENSAPOP00000025353.1"/>
    </source>
</evidence>
<evidence type="ECO:0000256" key="1">
    <source>
        <dbReference type="ARBA" id="ARBA00004479"/>
    </source>
</evidence>
<accession>A0A3Q1G5V0</accession>
<feature type="domain" description="Ig-like" evidence="8">
    <location>
        <begin position="119"/>
        <end position="210"/>
    </location>
</feature>
<feature type="chain" id="PRO_5018770910" evidence="7">
    <location>
        <begin position="23"/>
        <end position="251"/>
    </location>
</feature>
<evidence type="ECO:0000256" key="3">
    <source>
        <dbReference type="ARBA" id="ARBA00023157"/>
    </source>
</evidence>
<name>A0A3Q1G5V0_9TELE</name>
<keyword evidence="7" id="KW-0732">Signal</keyword>
<feature type="signal peptide" evidence="7">
    <location>
        <begin position="1"/>
        <end position="22"/>
    </location>
</feature>
<evidence type="ECO:0000256" key="7">
    <source>
        <dbReference type="SAM" id="SignalP"/>
    </source>
</evidence>
<dbReference type="AlphaFoldDB" id="A0A3Q1G5V0"/>
<dbReference type="Gene3D" id="2.60.40.10">
    <property type="entry name" value="Immunoglobulins"/>
    <property type="match status" value="2"/>
</dbReference>
<dbReference type="InterPro" id="IPR051275">
    <property type="entry name" value="Cell_adhesion_signaling"/>
</dbReference>
<keyword evidence="2 6" id="KW-0472">Membrane</keyword>
<protein>
    <submittedName>
        <fullName evidence="9">Transmembrane and immunoglobulin domain containing 1</fullName>
    </submittedName>
</protein>
<dbReference type="PANTHER" id="PTHR11640">
    <property type="entry name" value="NEPHRIN"/>
    <property type="match status" value="1"/>
</dbReference>
<evidence type="ECO:0000313" key="10">
    <source>
        <dbReference type="Proteomes" id="UP000257200"/>
    </source>
</evidence>
<dbReference type="Ensembl" id="ENSAPOT00000006462.1">
    <property type="protein sequence ID" value="ENSAPOP00000025353.1"/>
    <property type="gene ID" value="ENSAPOG00000008385.1"/>
</dbReference>
<keyword evidence="5" id="KW-0393">Immunoglobulin domain</keyword>
<reference evidence="9" key="1">
    <citation type="submission" date="2025-08" db="UniProtKB">
        <authorList>
            <consortium name="Ensembl"/>
        </authorList>
    </citation>
    <scope>IDENTIFICATION</scope>
</reference>
<dbReference type="InterPro" id="IPR036179">
    <property type="entry name" value="Ig-like_dom_sf"/>
</dbReference>
<dbReference type="Pfam" id="PF13927">
    <property type="entry name" value="Ig_3"/>
    <property type="match status" value="1"/>
</dbReference>
<dbReference type="InParanoid" id="A0A3Q1G5V0"/>
<dbReference type="InterPro" id="IPR003598">
    <property type="entry name" value="Ig_sub2"/>
</dbReference>
<dbReference type="InterPro" id="IPR003599">
    <property type="entry name" value="Ig_sub"/>
</dbReference>
<dbReference type="GO" id="GO:0005886">
    <property type="term" value="C:plasma membrane"/>
    <property type="evidence" value="ECO:0007669"/>
    <property type="project" value="TreeGrafter"/>
</dbReference>
<keyword evidence="4" id="KW-0325">Glycoprotein</keyword>
<evidence type="ECO:0000256" key="4">
    <source>
        <dbReference type="ARBA" id="ARBA00023180"/>
    </source>
</evidence>
<evidence type="ECO:0000259" key="8">
    <source>
        <dbReference type="PROSITE" id="PS50835"/>
    </source>
</evidence>
<dbReference type="Proteomes" id="UP000257200">
    <property type="component" value="Unplaced"/>
</dbReference>
<dbReference type="GO" id="GO:0050839">
    <property type="term" value="F:cell adhesion molecule binding"/>
    <property type="evidence" value="ECO:0007669"/>
    <property type="project" value="TreeGrafter"/>
</dbReference>
<evidence type="ECO:0000256" key="2">
    <source>
        <dbReference type="ARBA" id="ARBA00023136"/>
    </source>
</evidence>
<dbReference type="CDD" id="cd00096">
    <property type="entry name" value="Ig"/>
    <property type="match status" value="1"/>
</dbReference>
<dbReference type="InterPro" id="IPR013783">
    <property type="entry name" value="Ig-like_fold"/>
</dbReference>
<feature type="transmembrane region" description="Helical" evidence="6">
    <location>
        <begin position="220"/>
        <end position="242"/>
    </location>
</feature>
<feature type="domain" description="Ig-like" evidence="8">
    <location>
        <begin position="29"/>
        <end position="112"/>
    </location>
</feature>
<sequence>MKLIFRTSLLHLLLYCVTHTVGVDIKTDPPVDGEGLIQTELNNTVSLKCTVGADTPNDEELVWLRDGMTVNLKEENKKGASSVCVSPVIYDDNEATFTCQLKRDATHKASVTLRVTYPPELSGSEEVTVEEESTLVLTCDIWANPPVSTVEWTRNGSMVDLFEGGFVVTIGGSTSQLTVSKVERSLHEGTYMCTAKSPKYGPYSKTFYVTATDKTIKFPLMPTIAAIVVVVLTALLAVVSRWKKIVKCFKK</sequence>
<keyword evidence="6" id="KW-0812">Transmembrane</keyword>
<dbReference type="SMART" id="SM00409">
    <property type="entry name" value="IG"/>
    <property type="match status" value="2"/>
</dbReference>
<dbReference type="InterPro" id="IPR013151">
    <property type="entry name" value="Immunoglobulin_dom"/>
</dbReference>
<reference evidence="9" key="2">
    <citation type="submission" date="2025-09" db="UniProtKB">
        <authorList>
            <consortium name="Ensembl"/>
        </authorList>
    </citation>
    <scope>IDENTIFICATION</scope>
</reference>
<proteinExistence type="predicted"/>
<organism evidence="9 10">
    <name type="scientific">Acanthochromis polyacanthus</name>
    <name type="common">spiny chromis</name>
    <dbReference type="NCBI Taxonomy" id="80966"/>
    <lineage>
        <taxon>Eukaryota</taxon>
        <taxon>Metazoa</taxon>
        <taxon>Chordata</taxon>
        <taxon>Craniata</taxon>
        <taxon>Vertebrata</taxon>
        <taxon>Euteleostomi</taxon>
        <taxon>Actinopterygii</taxon>
        <taxon>Neopterygii</taxon>
        <taxon>Teleostei</taxon>
        <taxon>Neoteleostei</taxon>
        <taxon>Acanthomorphata</taxon>
        <taxon>Ovalentaria</taxon>
        <taxon>Pomacentridae</taxon>
        <taxon>Acanthochromis</taxon>
    </lineage>
</organism>
<dbReference type="PANTHER" id="PTHR11640:SF31">
    <property type="entry name" value="IRREGULAR CHIASM C-ROUGHEST PROTEIN-RELATED"/>
    <property type="match status" value="1"/>
</dbReference>
<dbReference type="GO" id="GO:0098609">
    <property type="term" value="P:cell-cell adhesion"/>
    <property type="evidence" value="ECO:0007669"/>
    <property type="project" value="TreeGrafter"/>
</dbReference>
<dbReference type="GO" id="GO:0005911">
    <property type="term" value="C:cell-cell junction"/>
    <property type="evidence" value="ECO:0007669"/>
    <property type="project" value="TreeGrafter"/>
</dbReference>
<dbReference type="STRING" id="80966.ENSAPOP00000025353"/>
<comment type="subcellular location">
    <subcellularLocation>
        <location evidence="1">Membrane</location>
        <topology evidence="1">Single-pass type I membrane protein</topology>
    </subcellularLocation>
</comment>
<dbReference type="InterPro" id="IPR007110">
    <property type="entry name" value="Ig-like_dom"/>
</dbReference>
<dbReference type="PROSITE" id="PS50835">
    <property type="entry name" value="IG_LIKE"/>
    <property type="match status" value="2"/>
</dbReference>
<evidence type="ECO:0000256" key="5">
    <source>
        <dbReference type="ARBA" id="ARBA00023319"/>
    </source>
</evidence>